<evidence type="ECO:0000313" key="4">
    <source>
        <dbReference type="Proteomes" id="UP000803844"/>
    </source>
</evidence>
<feature type="region of interest" description="Disordered" evidence="1">
    <location>
        <begin position="248"/>
        <end position="280"/>
    </location>
</feature>
<dbReference type="AlphaFoldDB" id="A0A9P4Y7Z2"/>
<dbReference type="Gene3D" id="3.40.630.30">
    <property type="match status" value="1"/>
</dbReference>
<dbReference type="InterPro" id="IPR000182">
    <property type="entry name" value="GNAT_dom"/>
</dbReference>
<accession>A0A9P4Y7Z2</accession>
<sequence>MAADFPQKLEMSFDQDDWEKLGITPWFSYKVRLPLRPLPPISARPVIRTKRLIIRPILPSDLEAFYELRRIPETQMHSTSRGRPDRSLDETRQSIARLQAPYDERHWYFGAFLASTGELIGEGGLPDTEHQPVSGWTRCEVLIKPAYWRQGYGTEFFKTVLDSWWSLPRKLRRHQLLPFCIGNQEPGTVVAERLELIWEASNTAACNFFPKALSQAPVSHEGFFTSLDWREGREGELVRWAGTMVVNPLRREPNSDSEDCDSEDSDSKDPSSNDDDSGAE</sequence>
<dbReference type="OrthoDB" id="4072826at2759"/>
<dbReference type="EMBL" id="MU032346">
    <property type="protein sequence ID" value="KAF3768027.1"/>
    <property type="molecule type" value="Genomic_DNA"/>
</dbReference>
<evidence type="ECO:0000256" key="1">
    <source>
        <dbReference type="SAM" id="MobiDB-lite"/>
    </source>
</evidence>
<dbReference type="InterPro" id="IPR016181">
    <property type="entry name" value="Acyl_CoA_acyltransferase"/>
</dbReference>
<feature type="compositionally biased region" description="Acidic residues" evidence="1">
    <location>
        <begin position="255"/>
        <end position="264"/>
    </location>
</feature>
<comment type="caution">
    <text evidence="3">The sequence shown here is derived from an EMBL/GenBank/DDBJ whole genome shotgun (WGS) entry which is preliminary data.</text>
</comment>
<dbReference type="PANTHER" id="PTHR43792:SF1">
    <property type="entry name" value="N-ACETYLTRANSFERASE DOMAIN-CONTAINING PROTEIN"/>
    <property type="match status" value="1"/>
</dbReference>
<dbReference type="PANTHER" id="PTHR43792">
    <property type="entry name" value="GNAT FAMILY, PUTATIVE (AFU_ORTHOLOGUE AFUA_3G00765)-RELATED-RELATED"/>
    <property type="match status" value="1"/>
</dbReference>
<organism evidence="3 4">
    <name type="scientific">Cryphonectria parasitica (strain ATCC 38755 / EP155)</name>
    <dbReference type="NCBI Taxonomy" id="660469"/>
    <lineage>
        <taxon>Eukaryota</taxon>
        <taxon>Fungi</taxon>
        <taxon>Dikarya</taxon>
        <taxon>Ascomycota</taxon>
        <taxon>Pezizomycotina</taxon>
        <taxon>Sordariomycetes</taxon>
        <taxon>Sordariomycetidae</taxon>
        <taxon>Diaporthales</taxon>
        <taxon>Cryphonectriaceae</taxon>
        <taxon>Cryphonectria-Endothia species complex</taxon>
        <taxon>Cryphonectria</taxon>
    </lineage>
</organism>
<reference evidence="3" key="1">
    <citation type="journal article" date="2020" name="Phytopathology">
        <title>Genome sequence of the chestnut blight fungus Cryphonectria parasitica EP155: A fundamental resource for an archetypical invasive plant pathogen.</title>
        <authorList>
            <person name="Crouch J.A."/>
            <person name="Dawe A."/>
            <person name="Aerts A."/>
            <person name="Barry K."/>
            <person name="Churchill A.C.L."/>
            <person name="Grimwood J."/>
            <person name="Hillman B."/>
            <person name="Milgroom M.G."/>
            <person name="Pangilinan J."/>
            <person name="Smith M."/>
            <person name="Salamov A."/>
            <person name="Schmutz J."/>
            <person name="Yadav J."/>
            <person name="Grigoriev I.V."/>
            <person name="Nuss D."/>
        </authorList>
    </citation>
    <scope>NUCLEOTIDE SEQUENCE</scope>
    <source>
        <strain evidence="3">EP155</strain>
    </source>
</reference>
<name>A0A9P4Y7Z2_CRYP1</name>
<evidence type="ECO:0000313" key="3">
    <source>
        <dbReference type="EMBL" id="KAF3768027.1"/>
    </source>
</evidence>
<proteinExistence type="predicted"/>
<dbReference type="GO" id="GO:0016747">
    <property type="term" value="F:acyltransferase activity, transferring groups other than amino-acyl groups"/>
    <property type="evidence" value="ECO:0007669"/>
    <property type="project" value="InterPro"/>
</dbReference>
<dbReference type="PROSITE" id="PS51186">
    <property type="entry name" value="GNAT"/>
    <property type="match status" value="1"/>
</dbReference>
<keyword evidence="4" id="KW-1185">Reference proteome</keyword>
<dbReference type="SUPFAM" id="SSF55729">
    <property type="entry name" value="Acyl-CoA N-acyltransferases (Nat)"/>
    <property type="match status" value="1"/>
</dbReference>
<evidence type="ECO:0000259" key="2">
    <source>
        <dbReference type="PROSITE" id="PS51186"/>
    </source>
</evidence>
<dbReference type="GeneID" id="63839708"/>
<dbReference type="Pfam" id="PF13302">
    <property type="entry name" value="Acetyltransf_3"/>
    <property type="match status" value="1"/>
</dbReference>
<dbReference type="RefSeq" id="XP_040778988.1">
    <property type="nucleotide sequence ID" value="XM_040922579.1"/>
</dbReference>
<protein>
    <recommendedName>
        <fullName evidence="2">N-acetyltransferase domain-containing protein</fullName>
    </recommendedName>
</protein>
<gene>
    <name evidence="3" type="ORF">M406DRAFT_350868</name>
</gene>
<feature type="domain" description="N-acetyltransferase" evidence="2">
    <location>
        <begin position="52"/>
        <end position="252"/>
    </location>
</feature>
<dbReference type="Proteomes" id="UP000803844">
    <property type="component" value="Unassembled WGS sequence"/>
</dbReference>
<dbReference type="InterPro" id="IPR051531">
    <property type="entry name" value="N-acetyltransferase"/>
</dbReference>